<name>A0A381N2R5_9ZZZZ</name>
<sequence length="417" mass="45644">VSTIVTCLLTINVTAQQDDPGELQQPTDPHAHQTEHEDSHPTTGWHFMHDGVAFLTVNQQTTPRGATEFVSQNWWMGMGSRSVGNSTLTLKGMLSGEPATMRGNGYSQLFQTGEVYKGQPITDHQHPHDFVMQLAAVWYRPLSTRTGITVAGGPVGEATLGPVAFMHRQSAVENPFAPLGHHTFDATHYVKGIVAMRVDHGPFALEGSVFHGGEPDEHRWGILDVGALNSWATRAWWQPDPHWSVQVSHGFLTKPEALEPGNVRRTTVSAAWHTQSETGFTAVTAAYGRNDKDHADVGSDALFVEATHRVASQVVYSRLEALDVETNLLLGTQQHGGHLDPSTVLAATFGVMQDLPALGNFDFSLGADVTLHRTPEQLIGIYGSRPASFKVFLRLRLPVPAMGRMRDATMMQPRGRM</sequence>
<dbReference type="AlphaFoldDB" id="A0A381N2R5"/>
<accession>A0A381N2R5</accession>
<reference evidence="2" key="1">
    <citation type="submission" date="2018-05" db="EMBL/GenBank/DDBJ databases">
        <authorList>
            <person name="Lanie J.A."/>
            <person name="Ng W.-L."/>
            <person name="Kazmierczak K.M."/>
            <person name="Andrzejewski T.M."/>
            <person name="Davidsen T.M."/>
            <person name="Wayne K.J."/>
            <person name="Tettelin H."/>
            <person name="Glass J.I."/>
            <person name="Rusch D."/>
            <person name="Podicherti R."/>
            <person name="Tsui H.-C.T."/>
            <person name="Winkler M.E."/>
        </authorList>
    </citation>
    <scope>NUCLEOTIDE SEQUENCE</scope>
</reference>
<feature type="compositionally biased region" description="Basic and acidic residues" evidence="1">
    <location>
        <begin position="29"/>
        <end position="40"/>
    </location>
</feature>
<feature type="non-terminal residue" evidence="2">
    <location>
        <position position="1"/>
    </location>
</feature>
<proteinExistence type="predicted"/>
<evidence type="ECO:0000256" key="1">
    <source>
        <dbReference type="SAM" id="MobiDB-lite"/>
    </source>
</evidence>
<organism evidence="2">
    <name type="scientific">marine metagenome</name>
    <dbReference type="NCBI Taxonomy" id="408172"/>
    <lineage>
        <taxon>unclassified sequences</taxon>
        <taxon>metagenomes</taxon>
        <taxon>ecological metagenomes</taxon>
    </lineage>
</organism>
<evidence type="ECO:0000313" key="2">
    <source>
        <dbReference type="EMBL" id="SUZ48881.1"/>
    </source>
</evidence>
<protein>
    <recommendedName>
        <fullName evidence="3">Alginate export domain-containing protein</fullName>
    </recommendedName>
</protein>
<feature type="region of interest" description="Disordered" evidence="1">
    <location>
        <begin position="17"/>
        <end position="42"/>
    </location>
</feature>
<dbReference type="EMBL" id="UINC01000091">
    <property type="protein sequence ID" value="SUZ48881.1"/>
    <property type="molecule type" value="Genomic_DNA"/>
</dbReference>
<evidence type="ECO:0008006" key="3">
    <source>
        <dbReference type="Google" id="ProtNLM"/>
    </source>
</evidence>
<gene>
    <name evidence="2" type="ORF">METZ01_LOCUS1735</name>
</gene>